<keyword evidence="4" id="KW-0540">Nuclease</keyword>
<dbReference type="InterPro" id="IPR045249">
    <property type="entry name" value="HARBI1-like"/>
</dbReference>
<dbReference type="Proteomes" id="UP000494106">
    <property type="component" value="Unassembled WGS sequence"/>
</dbReference>
<protein>
    <recommendedName>
        <fullName evidence="8">DDE Tnp4 domain-containing protein</fullName>
    </recommendedName>
</protein>
<comment type="caution">
    <text evidence="9">The sequence shown here is derived from an EMBL/GenBank/DDBJ whole genome shotgun (WGS) entry which is preliminary data.</text>
</comment>
<dbReference type="GO" id="GO:0005634">
    <property type="term" value="C:nucleus"/>
    <property type="evidence" value="ECO:0007669"/>
    <property type="project" value="UniProtKB-SubCell"/>
</dbReference>
<evidence type="ECO:0000256" key="6">
    <source>
        <dbReference type="ARBA" id="ARBA00022801"/>
    </source>
</evidence>
<keyword evidence="10" id="KW-1185">Reference proteome</keyword>
<organism evidence="9 10">
    <name type="scientific">Arctia plantaginis</name>
    <name type="common">Wood tiger moth</name>
    <name type="synonym">Phalaena plantaginis</name>
    <dbReference type="NCBI Taxonomy" id="874455"/>
    <lineage>
        <taxon>Eukaryota</taxon>
        <taxon>Metazoa</taxon>
        <taxon>Ecdysozoa</taxon>
        <taxon>Arthropoda</taxon>
        <taxon>Hexapoda</taxon>
        <taxon>Insecta</taxon>
        <taxon>Pterygota</taxon>
        <taxon>Neoptera</taxon>
        <taxon>Endopterygota</taxon>
        <taxon>Lepidoptera</taxon>
        <taxon>Glossata</taxon>
        <taxon>Ditrysia</taxon>
        <taxon>Noctuoidea</taxon>
        <taxon>Erebidae</taxon>
        <taxon>Arctiinae</taxon>
        <taxon>Arctia</taxon>
    </lineage>
</organism>
<dbReference type="PANTHER" id="PTHR22930">
    <property type="match status" value="1"/>
</dbReference>
<evidence type="ECO:0000313" key="9">
    <source>
        <dbReference type="EMBL" id="CAB3229229.1"/>
    </source>
</evidence>
<dbReference type="PANTHER" id="PTHR22930:SF289">
    <property type="entry name" value="DDE TNP4 DOMAIN-CONTAINING PROTEIN-RELATED"/>
    <property type="match status" value="1"/>
</dbReference>
<gene>
    <name evidence="9" type="ORF">APLA_LOCUS3891</name>
</gene>
<dbReference type="GO" id="GO:0004518">
    <property type="term" value="F:nuclease activity"/>
    <property type="evidence" value="ECO:0007669"/>
    <property type="project" value="UniProtKB-KW"/>
</dbReference>
<evidence type="ECO:0000256" key="4">
    <source>
        <dbReference type="ARBA" id="ARBA00022722"/>
    </source>
</evidence>
<evidence type="ECO:0000256" key="2">
    <source>
        <dbReference type="ARBA" id="ARBA00004123"/>
    </source>
</evidence>
<dbReference type="AlphaFoldDB" id="A0A8S0Z9S8"/>
<evidence type="ECO:0000313" key="10">
    <source>
        <dbReference type="Proteomes" id="UP000494106"/>
    </source>
</evidence>
<keyword evidence="5" id="KW-0479">Metal-binding</keyword>
<dbReference type="InterPro" id="IPR027806">
    <property type="entry name" value="HARBI1_dom"/>
</dbReference>
<evidence type="ECO:0000256" key="5">
    <source>
        <dbReference type="ARBA" id="ARBA00022723"/>
    </source>
</evidence>
<sequence>MSRRSQHRRERITKRRLRDLSDPLQISDMLFREKYRVNKDLFMYLLEELRVHITPSQRSDAVPFELKLLSSLSFLATGSYQRIVGNECDISLSQSSVSRSHLTIVNALNAIMQKQIQFPCTEHQRNDVKVSFYRKFGVPGVIGCIDGTFVAIIRPKEHEDAYFCRNGYHAINVAIICDCDLKIIGINAAFGGSAHDSDVWHKMFLSGYIQRLYEQGETGWLLGDSGYPQRPWLMTPILHAEEGTPEAHYNDMHTRTRFTVERCIALLKARWRCLTHVHTLHYAPHVCAKIVNACAVLHNLCVAANIELQDHFVSLENNDDIVYHGVNSDDRGERAELVLQLWQNRIE</sequence>
<comment type="subcellular location">
    <subcellularLocation>
        <location evidence="2">Nucleus</location>
    </subcellularLocation>
</comment>
<comment type="similarity">
    <text evidence="3">Belongs to the HARBI1 family.</text>
</comment>
<keyword evidence="7" id="KW-0539">Nucleus</keyword>
<accession>A0A8S0Z9S8</accession>
<evidence type="ECO:0000256" key="1">
    <source>
        <dbReference type="ARBA" id="ARBA00001968"/>
    </source>
</evidence>
<dbReference type="OrthoDB" id="7533242at2759"/>
<proteinExistence type="inferred from homology"/>
<comment type="cofactor">
    <cofactor evidence="1">
        <name>a divalent metal cation</name>
        <dbReference type="ChEBI" id="CHEBI:60240"/>
    </cofactor>
</comment>
<evidence type="ECO:0000259" key="8">
    <source>
        <dbReference type="Pfam" id="PF13359"/>
    </source>
</evidence>
<name>A0A8S0Z9S8_ARCPL</name>
<keyword evidence="6" id="KW-0378">Hydrolase</keyword>
<evidence type="ECO:0000256" key="7">
    <source>
        <dbReference type="ARBA" id="ARBA00023242"/>
    </source>
</evidence>
<dbReference type="EMBL" id="CADEBC010000369">
    <property type="protein sequence ID" value="CAB3229229.1"/>
    <property type="molecule type" value="Genomic_DNA"/>
</dbReference>
<dbReference type="GO" id="GO:0046872">
    <property type="term" value="F:metal ion binding"/>
    <property type="evidence" value="ECO:0007669"/>
    <property type="project" value="UniProtKB-KW"/>
</dbReference>
<reference evidence="9 10" key="1">
    <citation type="submission" date="2020-04" db="EMBL/GenBank/DDBJ databases">
        <authorList>
            <person name="Wallbank WR R."/>
            <person name="Pardo Diaz C."/>
            <person name="Kozak K."/>
            <person name="Martin S."/>
            <person name="Jiggins C."/>
            <person name="Moest M."/>
            <person name="Warren A I."/>
            <person name="Byers J.R.P. K."/>
            <person name="Montejo-Kovacevich G."/>
            <person name="Yen C E."/>
        </authorList>
    </citation>
    <scope>NUCLEOTIDE SEQUENCE [LARGE SCALE GENOMIC DNA]</scope>
</reference>
<dbReference type="Pfam" id="PF13359">
    <property type="entry name" value="DDE_Tnp_4"/>
    <property type="match status" value="1"/>
</dbReference>
<feature type="domain" description="DDE Tnp4" evidence="8">
    <location>
        <begin position="145"/>
        <end position="299"/>
    </location>
</feature>
<dbReference type="GO" id="GO:0016787">
    <property type="term" value="F:hydrolase activity"/>
    <property type="evidence" value="ECO:0007669"/>
    <property type="project" value="UniProtKB-KW"/>
</dbReference>
<evidence type="ECO:0000256" key="3">
    <source>
        <dbReference type="ARBA" id="ARBA00006958"/>
    </source>
</evidence>